<dbReference type="PANTHER" id="PTHR43798:SF33">
    <property type="entry name" value="HYDROLASE, PUTATIVE (AFU_ORTHOLOGUE AFUA_2G14860)-RELATED"/>
    <property type="match status" value="1"/>
</dbReference>
<dbReference type="SUPFAM" id="SSF53474">
    <property type="entry name" value="alpha/beta-Hydrolases"/>
    <property type="match status" value="1"/>
</dbReference>
<feature type="chain" id="PRO_5046350927" evidence="1">
    <location>
        <begin position="31"/>
        <end position="355"/>
    </location>
</feature>
<dbReference type="GO" id="GO:0016787">
    <property type="term" value="F:hydrolase activity"/>
    <property type="evidence" value="ECO:0007669"/>
    <property type="project" value="UniProtKB-KW"/>
</dbReference>
<protein>
    <submittedName>
        <fullName evidence="3">Alpha/beta hydrolase</fullName>
    </submittedName>
</protein>
<dbReference type="InterPro" id="IPR000639">
    <property type="entry name" value="Epox_hydrolase-like"/>
</dbReference>
<dbReference type="PRINTS" id="PR00111">
    <property type="entry name" value="ABHYDROLASE"/>
</dbReference>
<evidence type="ECO:0000256" key="1">
    <source>
        <dbReference type="SAM" id="SignalP"/>
    </source>
</evidence>
<reference evidence="3 4" key="1">
    <citation type="submission" date="2023-02" db="EMBL/GenBank/DDBJ databases">
        <title>Bacterial whole genome sequence for Curvibacter sp. HBC28.</title>
        <authorList>
            <person name="Le V."/>
            <person name="Ko S.-R."/>
            <person name="Ahn C.-Y."/>
            <person name="Oh H.-M."/>
        </authorList>
    </citation>
    <scope>NUCLEOTIDE SEQUENCE [LARGE SCALE GENOMIC DNA]</scope>
    <source>
        <strain evidence="3 4">HBC28</strain>
    </source>
</reference>
<keyword evidence="4" id="KW-1185">Reference proteome</keyword>
<dbReference type="PRINTS" id="PR00412">
    <property type="entry name" value="EPOXHYDRLASE"/>
</dbReference>
<dbReference type="InterPro" id="IPR000073">
    <property type="entry name" value="AB_hydrolase_1"/>
</dbReference>
<feature type="signal peptide" evidence="1">
    <location>
        <begin position="1"/>
        <end position="30"/>
    </location>
</feature>
<dbReference type="InterPro" id="IPR050266">
    <property type="entry name" value="AB_hydrolase_sf"/>
</dbReference>
<gene>
    <name evidence="3" type="ORF">PSQ39_07045</name>
</gene>
<evidence type="ECO:0000259" key="2">
    <source>
        <dbReference type="Pfam" id="PF00561"/>
    </source>
</evidence>
<proteinExistence type="predicted"/>
<evidence type="ECO:0000313" key="4">
    <source>
        <dbReference type="Proteomes" id="UP001528672"/>
    </source>
</evidence>
<name>A0ABT5MEQ0_9BURK</name>
<evidence type="ECO:0000313" key="3">
    <source>
        <dbReference type="EMBL" id="MDD0814382.1"/>
    </source>
</evidence>
<feature type="domain" description="AB hydrolase-1" evidence="2">
    <location>
        <begin position="92"/>
        <end position="338"/>
    </location>
</feature>
<dbReference type="Gene3D" id="3.40.50.1820">
    <property type="entry name" value="alpha/beta hydrolase"/>
    <property type="match status" value="1"/>
</dbReference>
<keyword evidence="1" id="KW-0732">Signal</keyword>
<organism evidence="3 4">
    <name type="scientific">Curvibacter microcysteis</name>
    <dbReference type="NCBI Taxonomy" id="3026419"/>
    <lineage>
        <taxon>Bacteria</taxon>
        <taxon>Pseudomonadati</taxon>
        <taxon>Pseudomonadota</taxon>
        <taxon>Betaproteobacteria</taxon>
        <taxon>Burkholderiales</taxon>
        <taxon>Comamonadaceae</taxon>
        <taxon>Curvibacter</taxon>
    </lineage>
</organism>
<dbReference type="PANTHER" id="PTHR43798">
    <property type="entry name" value="MONOACYLGLYCEROL LIPASE"/>
    <property type="match status" value="1"/>
</dbReference>
<dbReference type="Proteomes" id="UP001528672">
    <property type="component" value="Unassembled WGS sequence"/>
</dbReference>
<dbReference type="PROSITE" id="PS51318">
    <property type="entry name" value="TAT"/>
    <property type="match status" value="1"/>
</dbReference>
<comment type="caution">
    <text evidence="3">The sequence shown here is derived from an EMBL/GenBank/DDBJ whole genome shotgun (WGS) entry which is preliminary data.</text>
</comment>
<sequence length="355" mass="39234">MPNHAQFPAITRRPALLGLGALLLSGSARAQSPATAPAAPDAPTYAGAEPLGVAMEGWHYPYPVQTLAWEHEGRQLRMSYMDVRPTRPNGQTVLLMHGKNFGSDYWAGTMKALSDHGYRVIAPDQIGFGKSAKPEQRYSFALLADQTVRLLDHLQLPRVAVVANSMGGMAAVHLARRHAARVSALVLENPLGLENYVLSIPPQETDRLVQLEMAQTPASYRNFLKSYFPNWQPAFERLVEQFARVQQSAEYPRFARISALTYQMIYDGPITDELPRLTQPTLLAIGQKDRTVFGRRFAPPEAVKPLGNFPLLGRAAQKAIPGSELVEFDNAGHIPHLEVPEAFHAAVLKFLDSQK</sequence>
<dbReference type="InterPro" id="IPR029058">
    <property type="entry name" value="AB_hydrolase_fold"/>
</dbReference>
<dbReference type="EMBL" id="JAQSIO010000002">
    <property type="protein sequence ID" value="MDD0814382.1"/>
    <property type="molecule type" value="Genomic_DNA"/>
</dbReference>
<accession>A0ABT5MEQ0</accession>
<keyword evidence="3" id="KW-0378">Hydrolase</keyword>
<dbReference type="RefSeq" id="WP_273925996.1">
    <property type="nucleotide sequence ID" value="NZ_JAQSIN010000001.1"/>
</dbReference>
<dbReference type="InterPro" id="IPR006311">
    <property type="entry name" value="TAT_signal"/>
</dbReference>
<dbReference type="Pfam" id="PF00561">
    <property type="entry name" value="Abhydrolase_1"/>
    <property type="match status" value="1"/>
</dbReference>